<evidence type="ECO:0000313" key="10">
    <source>
        <dbReference type="Proteomes" id="UP000736672"/>
    </source>
</evidence>
<evidence type="ECO:0000259" key="8">
    <source>
        <dbReference type="Pfam" id="PF20684"/>
    </source>
</evidence>
<dbReference type="Pfam" id="PF20684">
    <property type="entry name" value="Fung_rhodopsin"/>
    <property type="match status" value="1"/>
</dbReference>
<keyword evidence="2 7" id="KW-0812">Transmembrane</keyword>
<evidence type="ECO:0000256" key="6">
    <source>
        <dbReference type="SAM" id="MobiDB-lite"/>
    </source>
</evidence>
<evidence type="ECO:0000256" key="4">
    <source>
        <dbReference type="ARBA" id="ARBA00023136"/>
    </source>
</evidence>
<feature type="transmembrane region" description="Helical" evidence="7">
    <location>
        <begin position="16"/>
        <end position="36"/>
    </location>
</feature>
<dbReference type="PANTHER" id="PTHR33048:SF55">
    <property type="entry name" value="INTEGRAL MEMBRANE PROTEIN"/>
    <property type="match status" value="1"/>
</dbReference>
<feature type="region of interest" description="Disordered" evidence="6">
    <location>
        <begin position="280"/>
        <end position="299"/>
    </location>
</feature>
<comment type="subcellular location">
    <subcellularLocation>
        <location evidence="1">Membrane</location>
        <topology evidence="1">Multi-pass membrane protein</topology>
    </subcellularLocation>
</comment>
<dbReference type="OrthoDB" id="444631at2759"/>
<feature type="compositionally biased region" description="Polar residues" evidence="6">
    <location>
        <begin position="280"/>
        <end position="298"/>
    </location>
</feature>
<comment type="caution">
    <text evidence="9">The sequence shown here is derived from an EMBL/GenBank/DDBJ whole genome shotgun (WGS) entry which is preliminary data.</text>
</comment>
<feature type="domain" description="Rhodopsin" evidence="8">
    <location>
        <begin position="33"/>
        <end position="269"/>
    </location>
</feature>
<feature type="transmembrane region" description="Helical" evidence="7">
    <location>
        <begin position="172"/>
        <end position="194"/>
    </location>
</feature>
<proteinExistence type="inferred from homology"/>
<feature type="transmembrane region" description="Helical" evidence="7">
    <location>
        <begin position="206"/>
        <end position="227"/>
    </location>
</feature>
<feature type="transmembrane region" description="Helical" evidence="7">
    <location>
        <begin position="247"/>
        <end position="268"/>
    </location>
</feature>
<evidence type="ECO:0000256" key="2">
    <source>
        <dbReference type="ARBA" id="ARBA00022692"/>
    </source>
</evidence>
<feature type="region of interest" description="Disordered" evidence="6">
    <location>
        <begin position="318"/>
        <end position="355"/>
    </location>
</feature>
<dbReference type="Proteomes" id="UP000736672">
    <property type="component" value="Unassembled WGS sequence"/>
</dbReference>
<evidence type="ECO:0000313" key="9">
    <source>
        <dbReference type="EMBL" id="KAH7273017.1"/>
    </source>
</evidence>
<keyword evidence="4 7" id="KW-0472">Membrane</keyword>
<dbReference type="AlphaFoldDB" id="A0A9P9L2H7"/>
<protein>
    <recommendedName>
        <fullName evidence="8">Rhodopsin domain-containing protein</fullName>
    </recommendedName>
</protein>
<accession>A0A9P9L2H7</accession>
<dbReference type="InterPro" id="IPR049326">
    <property type="entry name" value="Rhodopsin_dom_fungi"/>
</dbReference>
<evidence type="ECO:0000256" key="3">
    <source>
        <dbReference type="ARBA" id="ARBA00022989"/>
    </source>
</evidence>
<evidence type="ECO:0000256" key="7">
    <source>
        <dbReference type="SAM" id="Phobius"/>
    </source>
</evidence>
<dbReference type="InterPro" id="IPR052337">
    <property type="entry name" value="SAT4-like"/>
</dbReference>
<comment type="similarity">
    <text evidence="5">Belongs to the SAT4 family.</text>
</comment>
<sequence length="384" mass="42295">MANDTPDPSLSNAHMLYIPIAIFGVLCPLLVGIRIWSRRRKGGHLGADDYTIIGSLIFSLASSGLEIASCHYGFGRHSKTLSNENKIEALKFFFVCQVSYKACINLTKCSIVLLYLRIFGKVRWFKWLCWGLVAIVAMYAVSSVIATIFQCTPVRRAYNKSVPGTCIDNGKFWYANAGFSIATDLIILFMPMASVYQLQIQQIQKIALVIVFALGGFVVITSCLRVTTIDIAATTTDVTFDVSSTMWTVIEMNVAIVCACLPMIRPIIVKVFPKLMPRSSSNNQKYGTPSYGTKSYAHSQARDKNEWIQIDAGRNGIPMTSIRKAGSTGSEESILGPQVEAGTNLGPPGAPWPIEENGQLSIQKTVQYSVEYSKGQQQQQKGEK</sequence>
<gene>
    <name evidence="9" type="ORF">B0J15DRAFT_543595</name>
</gene>
<organism evidence="9 10">
    <name type="scientific">Fusarium solani</name>
    <name type="common">Filamentous fungus</name>
    <dbReference type="NCBI Taxonomy" id="169388"/>
    <lineage>
        <taxon>Eukaryota</taxon>
        <taxon>Fungi</taxon>
        <taxon>Dikarya</taxon>
        <taxon>Ascomycota</taxon>
        <taxon>Pezizomycotina</taxon>
        <taxon>Sordariomycetes</taxon>
        <taxon>Hypocreomycetidae</taxon>
        <taxon>Hypocreales</taxon>
        <taxon>Nectriaceae</taxon>
        <taxon>Fusarium</taxon>
        <taxon>Fusarium solani species complex</taxon>
    </lineage>
</organism>
<dbReference type="PANTHER" id="PTHR33048">
    <property type="entry name" value="PTH11-LIKE INTEGRAL MEMBRANE PROTEIN (AFU_ORTHOLOGUE AFUA_5G11245)"/>
    <property type="match status" value="1"/>
</dbReference>
<dbReference type="GO" id="GO:0016020">
    <property type="term" value="C:membrane"/>
    <property type="evidence" value="ECO:0007669"/>
    <property type="project" value="UniProtKB-SubCell"/>
</dbReference>
<keyword evidence="3 7" id="KW-1133">Transmembrane helix</keyword>
<evidence type="ECO:0000256" key="1">
    <source>
        <dbReference type="ARBA" id="ARBA00004141"/>
    </source>
</evidence>
<keyword evidence="10" id="KW-1185">Reference proteome</keyword>
<feature type="transmembrane region" description="Helical" evidence="7">
    <location>
        <begin position="127"/>
        <end position="149"/>
    </location>
</feature>
<evidence type="ECO:0000256" key="5">
    <source>
        <dbReference type="ARBA" id="ARBA00038359"/>
    </source>
</evidence>
<dbReference type="EMBL" id="JAGTJS010000003">
    <property type="protein sequence ID" value="KAH7273017.1"/>
    <property type="molecule type" value="Genomic_DNA"/>
</dbReference>
<reference evidence="9" key="1">
    <citation type="journal article" date="2021" name="Nat. Commun.">
        <title>Genetic determinants of endophytism in the Arabidopsis root mycobiome.</title>
        <authorList>
            <person name="Mesny F."/>
            <person name="Miyauchi S."/>
            <person name="Thiergart T."/>
            <person name="Pickel B."/>
            <person name="Atanasova L."/>
            <person name="Karlsson M."/>
            <person name="Huettel B."/>
            <person name="Barry K.W."/>
            <person name="Haridas S."/>
            <person name="Chen C."/>
            <person name="Bauer D."/>
            <person name="Andreopoulos W."/>
            <person name="Pangilinan J."/>
            <person name="LaButti K."/>
            <person name="Riley R."/>
            <person name="Lipzen A."/>
            <person name="Clum A."/>
            <person name="Drula E."/>
            <person name="Henrissat B."/>
            <person name="Kohler A."/>
            <person name="Grigoriev I.V."/>
            <person name="Martin F.M."/>
            <person name="Hacquard S."/>
        </authorList>
    </citation>
    <scope>NUCLEOTIDE SEQUENCE</scope>
    <source>
        <strain evidence="9">FSSC 5 MPI-SDFR-AT-0091</strain>
    </source>
</reference>
<name>A0A9P9L2H7_FUSSL</name>